<keyword evidence="4" id="KW-1185">Reference proteome</keyword>
<comment type="caution">
    <text evidence="3">The sequence shown here is derived from an EMBL/GenBank/DDBJ whole genome shotgun (WGS) entry which is preliminary data.</text>
</comment>
<evidence type="ECO:0000313" key="3">
    <source>
        <dbReference type="EMBL" id="KAK8874799.1"/>
    </source>
</evidence>
<keyword evidence="2" id="KW-0812">Transmembrane</keyword>
<reference evidence="3 4" key="1">
    <citation type="journal article" date="2024" name="IMA Fungus">
        <title>Apiospora arundinis, a panoply of carbohydrate-active enzymes and secondary metabolites.</title>
        <authorList>
            <person name="Sorensen T."/>
            <person name="Petersen C."/>
            <person name="Muurmann A.T."/>
            <person name="Christiansen J.V."/>
            <person name="Brundto M.L."/>
            <person name="Overgaard C.K."/>
            <person name="Boysen A.T."/>
            <person name="Wollenberg R.D."/>
            <person name="Larsen T.O."/>
            <person name="Sorensen J.L."/>
            <person name="Nielsen K.L."/>
            <person name="Sondergaard T.E."/>
        </authorList>
    </citation>
    <scope>NUCLEOTIDE SEQUENCE [LARGE SCALE GENOMIC DNA]</scope>
    <source>
        <strain evidence="3 4">AAU 773</strain>
    </source>
</reference>
<organism evidence="3 4">
    <name type="scientific">Apiospora arundinis</name>
    <dbReference type="NCBI Taxonomy" id="335852"/>
    <lineage>
        <taxon>Eukaryota</taxon>
        <taxon>Fungi</taxon>
        <taxon>Dikarya</taxon>
        <taxon>Ascomycota</taxon>
        <taxon>Pezizomycotina</taxon>
        <taxon>Sordariomycetes</taxon>
        <taxon>Xylariomycetidae</taxon>
        <taxon>Amphisphaeriales</taxon>
        <taxon>Apiosporaceae</taxon>
        <taxon>Apiospora</taxon>
    </lineage>
</organism>
<evidence type="ECO:0000256" key="2">
    <source>
        <dbReference type="SAM" id="Phobius"/>
    </source>
</evidence>
<name>A0ABR2JAR1_9PEZI</name>
<feature type="region of interest" description="Disordered" evidence="1">
    <location>
        <begin position="1"/>
        <end position="59"/>
    </location>
</feature>
<keyword evidence="2" id="KW-1133">Transmembrane helix</keyword>
<keyword evidence="2" id="KW-0472">Membrane</keyword>
<accession>A0ABR2JAR1</accession>
<gene>
    <name evidence="3" type="ORF">PGQ11_005313</name>
</gene>
<protein>
    <submittedName>
        <fullName evidence="3">Uncharacterized protein</fullName>
    </submittedName>
</protein>
<feature type="compositionally biased region" description="Basic and acidic residues" evidence="1">
    <location>
        <begin position="1"/>
        <end position="12"/>
    </location>
</feature>
<dbReference type="Proteomes" id="UP001390339">
    <property type="component" value="Unassembled WGS sequence"/>
</dbReference>
<evidence type="ECO:0000256" key="1">
    <source>
        <dbReference type="SAM" id="MobiDB-lite"/>
    </source>
</evidence>
<proteinExistence type="predicted"/>
<evidence type="ECO:0000313" key="4">
    <source>
        <dbReference type="Proteomes" id="UP001390339"/>
    </source>
</evidence>
<feature type="transmembrane region" description="Helical" evidence="2">
    <location>
        <begin position="77"/>
        <end position="96"/>
    </location>
</feature>
<dbReference type="EMBL" id="JAPCWZ010000003">
    <property type="protein sequence ID" value="KAK8874799.1"/>
    <property type="molecule type" value="Genomic_DNA"/>
</dbReference>
<sequence length="102" mass="11743">MDIPSEREEFHGPRHHTHYYPSRRPSYGGDESPFRIEEGYAHTPDPPLSPTPEEEEESNWPYTCSFPTLSIDDGVRCIVGAIALLLLGWMWVGIMYPPYAYE</sequence>